<feature type="compositionally biased region" description="Polar residues" evidence="1">
    <location>
        <begin position="1"/>
        <end position="26"/>
    </location>
</feature>
<name>A0A392VUA2_9FABA</name>
<proteinExistence type="predicted"/>
<accession>A0A392VUA2</accession>
<evidence type="ECO:0000256" key="1">
    <source>
        <dbReference type="SAM" id="MobiDB-lite"/>
    </source>
</evidence>
<protein>
    <submittedName>
        <fullName evidence="2">Uncharacterized protein</fullName>
    </submittedName>
</protein>
<organism evidence="2 3">
    <name type="scientific">Trifolium medium</name>
    <dbReference type="NCBI Taxonomy" id="97028"/>
    <lineage>
        <taxon>Eukaryota</taxon>
        <taxon>Viridiplantae</taxon>
        <taxon>Streptophyta</taxon>
        <taxon>Embryophyta</taxon>
        <taxon>Tracheophyta</taxon>
        <taxon>Spermatophyta</taxon>
        <taxon>Magnoliopsida</taxon>
        <taxon>eudicotyledons</taxon>
        <taxon>Gunneridae</taxon>
        <taxon>Pentapetalae</taxon>
        <taxon>rosids</taxon>
        <taxon>fabids</taxon>
        <taxon>Fabales</taxon>
        <taxon>Fabaceae</taxon>
        <taxon>Papilionoideae</taxon>
        <taxon>50 kb inversion clade</taxon>
        <taxon>NPAAA clade</taxon>
        <taxon>Hologalegina</taxon>
        <taxon>IRL clade</taxon>
        <taxon>Trifolieae</taxon>
        <taxon>Trifolium</taxon>
    </lineage>
</organism>
<sequence>GASTVQQNPNTATVTETFDSSESNASTEEEVEQEDIEKGKSADVVVDS</sequence>
<comment type="caution">
    <text evidence="2">The sequence shown here is derived from an EMBL/GenBank/DDBJ whole genome shotgun (WGS) entry which is preliminary data.</text>
</comment>
<dbReference type="EMBL" id="LXQA011262203">
    <property type="protein sequence ID" value="MCI91073.1"/>
    <property type="molecule type" value="Genomic_DNA"/>
</dbReference>
<feature type="non-terminal residue" evidence="2">
    <location>
        <position position="1"/>
    </location>
</feature>
<feature type="region of interest" description="Disordered" evidence="1">
    <location>
        <begin position="1"/>
        <end position="48"/>
    </location>
</feature>
<evidence type="ECO:0000313" key="2">
    <source>
        <dbReference type="EMBL" id="MCI91073.1"/>
    </source>
</evidence>
<reference evidence="2 3" key="1">
    <citation type="journal article" date="2018" name="Front. Plant Sci.">
        <title>Red Clover (Trifolium pratense) and Zigzag Clover (T. medium) - A Picture of Genomic Similarities and Differences.</title>
        <authorList>
            <person name="Dluhosova J."/>
            <person name="Istvanek J."/>
            <person name="Nedelnik J."/>
            <person name="Repkova J."/>
        </authorList>
    </citation>
    <scope>NUCLEOTIDE SEQUENCE [LARGE SCALE GENOMIC DNA]</scope>
    <source>
        <strain evidence="3">cv. 10/8</strain>
        <tissue evidence="2">Leaf</tissue>
    </source>
</reference>
<evidence type="ECO:0000313" key="3">
    <source>
        <dbReference type="Proteomes" id="UP000265520"/>
    </source>
</evidence>
<keyword evidence="3" id="KW-1185">Reference proteome</keyword>
<dbReference type="Proteomes" id="UP000265520">
    <property type="component" value="Unassembled WGS sequence"/>
</dbReference>
<dbReference type="AlphaFoldDB" id="A0A392VUA2"/>